<proteinExistence type="predicted"/>
<protein>
    <submittedName>
        <fullName evidence="1">Uncharacterized protein</fullName>
    </submittedName>
</protein>
<keyword evidence="2" id="KW-1185">Reference proteome</keyword>
<reference evidence="1" key="1">
    <citation type="submission" date="2021-03" db="EMBL/GenBank/DDBJ databases">
        <title>The complete genome sequence of Acetobacter sp. TBRC 12339.</title>
        <authorList>
            <person name="Charoenyingcharoen P."/>
            <person name="Yukphan P."/>
        </authorList>
    </citation>
    <scope>NUCLEOTIDE SEQUENCE</scope>
    <source>
        <strain evidence="1">TBRC 12339</strain>
    </source>
</reference>
<gene>
    <name evidence="1" type="ORF">J2D77_12980</name>
</gene>
<dbReference type="Proteomes" id="UP000664073">
    <property type="component" value="Unassembled WGS sequence"/>
</dbReference>
<evidence type="ECO:0000313" key="2">
    <source>
        <dbReference type="Proteomes" id="UP000664073"/>
    </source>
</evidence>
<dbReference type="AlphaFoldDB" id="A0A939KRS8"/>
<evidence type="ECO:0000313" key="1">
    <source>
        <dbReference type="EMBL" id="MBO1326066.1"/>
    </source>
</evidence>
<organism evidence="1 2">
    <name type="scientific">Acetobacter garciniae</name>
    <dbReference type="NCBI Taxonomy" id="2817435"/>
    <lineage>
        <taxon>Bacteria</taxon>
        <taxon>Pseudomonadati</taxon>
        <taxon>Pseudomonadota</taxon>
        <taxon>Alphaproteobacteria</taxon>
        <taxon>Acetobacterales</taxon>
        <taxon>Acetobacteraceae</taxon>
        <taxon>Acetobacter</taxon>
    </lineage>
</organism>
<comment type="caution">
    <text evidence="1">The sequence shown here is derived from an EMBL/GenBank/DDBJ whole genome shotgun (WGS) entry which is preliminary data.</text>
</comment>
<dbReference type="EMBL" id="JAFVMH010000007">
    <property type="protein sequence ID" value="MBO1326066.1"/>
    <property type="molecule type" value="Genomic_DNA"/>
</dbReference>
<name>A0A939KRS8_9PROT</name>
<sequence>MTTSPDRDCDTAPSPYRVALGDGLFDTTDLPRPMACEVDRYERAILGLETARQALAWPLFTDFALADIQAGFCAEGIGELVQAVRDLHTAQPMAQNRISGVL</sequence>
<dbReference type="RefSeq" id="WP_207846754.1">
    <property type="nucleotide sequence ID" value="NZ_JAFVMH010000007.1"/>
</dbReference>
<accession>A0A939KRS8</accession>